<dbReference type="RefSeq" id="WP_271013116.1">
    <property type="nucleotide sequence ID" value="NZ_JAQIFT010000061.1"/>
</dbReference>
<dbReference type="GO" id="GO:0008360">
    <property type="term" value="P:regulation of cell shape"/>
    <property type="evidence" value="ECO:0007669"/>
    <property type="project" value="UniProtKB-KW"/>
</dbReference>
<evidence type="ECO:0000256" key="7">
    <source>
        <dbReference type="HAMAP-Rule" id="MF_00258"/>
    </source>
</evidence>
<feature type="binding site" evidence="7">
    <location>
        <begin position="186"/>
        <end position="187"/>
    </location>
    <ligand>
        <name>substrate</name>
    </ligand>
</feature>
<feature type="active site" description="Proton donor/acceptor" evidence="7">
    <location>
        <position position="185"/>
    </location>
</feature>
<organism evidence="8 9">
    <name type="scientific">Holtiella tumoricola</name>
    <dbReference type="NCBI Taxonomy" id="3018743"/>
    <lineage>
        <taxon>Bacteria</taxon>
        <taxon>Bacillati</taxon>
        <taxon>Bacillota</taxon>
        <taxon>Clostridia</taxon>
        <taxon>Lachnospirales</taxon>
        <taxon>Cellulosilyticaceae</taxon>
        <taxon>Holtiella</taxon>
    </lineage>
</organism>
<dbReference type="AlphaFoldDB" id="A0AA42J2I3"/>
<dbReference type="HAMAP" id="MF_00258">
    <property type="entry name" value="Glu_racemase"/>
    <property type="match status" value="1"/>
</dbReference>
<evidence type="ECO:0000256" key="4">
    <source>
        <dbReference type="ARBA" id="ARBA00022984"/>
    </source>
</evidence>
<evidence type="ECO:0000256" key="1">
    <source>
        <dbReference type="ARBA" id="ARBA00001602"/>
    </source>
</evidence>
<sequence>MDNRPIGIFDSGVGGLTVVKAVMERLKHESIVYFGDTARVPYGSKSKETVTKFSAQIIRFLETHDVKAIVIACNTVNANCIEELRAMFPHLPIEGVVEPGVRMALKETRNNRIGIIGTEATIASGKYPYLLKQQNPNLEVFGKACPLFVPLVEEGWANHSITKEVVQEYLLPLAEKNIDTLILGCTHYPMLTQTIGEVLGDGITLINPATEAAFSLKRLLKSQDMQTEHTEATYKFYVSDHTCRMQKMAQVFLDYPVEYVEKVDIEAY</sequence>
<feature type="active site" description="Proton donor/acceptor" evidence="7">
    <location>
        <position position="73"/>
    </location>
</feature>
<evidence type="ECO:0000256" key="2">
    <source>
        <dbReference type="ARBA" id="ARBA00013090"/>
    </source>
</evidence>
<keyword evidence="9" id="KW-1185">Reference proteome</keyword>
<dbReference type="FunFam" id="3.40.50.1860:FF:000001">
    <property type="entry name" value="Glutamate racemase"/>
    <property type="match status" value="1"/>
</dbReference>
<feature type="binding site" evidence="7">
    <location>
        <begin position="10"/>
        <end position="11"/>
    </location>
    <ligand>
        <name>substrate</name>
    </ligand>
</feature>
<comment type="catalytic activity">
    <reaction evidence="1 7">
        <text>L-glutamate = D-glutamate</text>
        <dbReference type="Rhea" id="RHEA:12813"/>
        <dbReference type="ChEBI" id="CHEBI:29985"/>
        <dbReference type="ChEBI" id="CHEBI:29986"/>
        <dbReference type="EC" id="5.1.1.3"/>
    </reaction>
</comment>
<comment type="pathway">
    <text evidence="7">Cell wall biogenesis; peptidoglycan biosynthesis.</text>
</comment>
<protein>
    <recommendedName>
        <fullName evidence="2 7">Glutamate racemase</fullName>
        <ecNumber evidence="2 7">5.1.1.3</ecNumber>
    </recommendedName>
</protein>
<dbReference type="SUPFAM" id="SSF53681">
    <property type="entry name" value="Aspartate/glutamate racemase"/>
    <property type="match status" value="2"/>
</dbReference>
<comment type="caution">
    <text evidence="8">The sequence shown here is derived from an EMBL/GenBank/DDBJ whole genome shotgun (WGS) entry which is preliminary data.</text>
</comment>
<keyword evidence="5 7" id="KW-0413">Isomerase</keyword>
<evidence type="ECO:0000256" key="6">
    <source>
        <dbReference type="ARBA" id="ARBA00023316"/>
    </source>
</evidence>
<reference evidence="8" key="1">
    <citation type="journal article" date="2023" name="Int. J. Syst. Evol. Microbiol.">
        <title>&lt;i&gt;Holtiella tumoricola&lt;/i&gt; gen. nov. sp. nov., isolated from a human clinical sample.</title>
        <authorList>
            <person name="Allen-Vercoe E."/>
            <person name="Daigneault M.C."/>
            <person name="Vancuren S.J."/>
            <person name="Cochrane K."/>
            <person name="O'Neal L.L."/>
            <person name="Sankaranarayanan K."/>
            <person name="Lawson P.A."/>
        </authorList>
    </citation>
    <scope>NUCLEOTIDE SEQUENCE</scope>
    <source>
        <strain evidence="8">CC70A</strain>
    </source>
</reference>
<proteinExistence type="inferred from homology"/>
<dbReference type="GO" id="GO:0071555">
    <property type="term" value="P:cell wall organization"/>
    <property type="evidence" value="ECO:0007669"/>
    <property type="project" value="UniProtKB-KW"/>
</dbReference>
<keyword evidence="4 7" id="KW-0573">Peptidoglycan synthesis</keyword>
<evidence type="ECO:0000256" key="3">
    <source>
        <dbReference type="ARBA" id="ARBA00022960"/>
    </source>
</evidence>
<dbReference type="EC" id="5.1.1.3" evidence="2 7"/>
<dbReference type="Proteomes" id="UP001169242">
    <property type="component" value="Unassembled WGS sequence"/>
</dbReference>
<comment type="function">
    <text evidence="7">Provides the (R)-glutamate required for cell wall biosynthesis.</text>
</comment>
<dbReference type="InterPro" id="IPR033134">
    <property type="entry name" value="Asp/Glu_racemase_AS_2"/>
</dbReference>
<dbReference type="InterPro" id="IPR015942">
    <property type="entry name" value="Asp/Glu/hydantoin_racemase"/>
</dbReference>
<comment type="similarity">
    <text evidence="7">Belongs to the aspartate/glutamate racemases family.</text>
</comment>
<dbReference type="PANTHER" id="PTHR21198:SF2">
    <property type="entry name" value="GLUTAMATE RACEMASE"/>
    <property type="match status" value="1"/>
</dbReference>
<name>A0AA42J2I3_9FIRM</name>
<accession>A0AA42J2I3</accession>
<dbReference type="InterPro" id="IPR004391">
    <property type="entry name" value="Glu_race"/>
</dbReference>
<feature type="binding site" evidence="7">
    <location>
        <begin position="42"/>
        <end position="43"/>
    </location>
    <ligand>
        <name>substrate</name>
    </ligand>
</feature>
<keyword evidence="6 7" id="KW-0961">Cell wall biogenesis/degradation</keyword>
<dbReference type="Gene3D" id="3.40.50.1860">
    <property type="match status" value="2"/>
</dbReference>
<dbReference type="GO" id="GO:0008881">
    <property type="term" value="F:glutamate racemase activity"/>
    <property type="evidence" value="ECO:0007669"/>
    <property type="project" value="UniProtKB-UniRule"/>
</dbReference>
<dbReference type="PROSITE" id="PS00924">
    <property type="entry name" value="ASP_GLU_RACEMASE_2"/>
    <property type="match status" value="1"/>
</dbReference>
<evidence type="ECO:0000256" key="5">
    <source>
        <dbReference type="ARBA" id="ARBA00023235"/>
    </source>
</evidence>
<dbReference type="InterPro" id="IPR001920">
    <property type="entry name" value="Asp/Glu_race"/>
</dbReference>
<keyword evidence="3 7" id="KW-0133">Cell shape</keyword>
<dbReference type="EMBL" id="JAQIFT010000061">
    <property type="protein sequence ID" value="MDA3733233.1"/>
    <property type="molecule type" value="Genomic_DNA"/>
</dbReference>
<dbReference type="NCBIfam" id="TIGR00067">
    <property type="entry name" value="glut_race"/>
    <property type="match status" value="1"/>
</dbReference>
<evidence type="ECO:0000313" key="9">
    <source>
        <dbReference type="Proteomes" id="UP001169242"/>
    </source>
</evidence>
<feature type="binding site" evidence="7">
    <location>
        <begin position="74"/>
        <end position="75"/>
    </location>
    <ligand>
        <name>substrate</name>
    </ligand>
</feature>
<evidence type="ECO:0000313" key="8">
    <source>
        <dbReference type="EMBL" id="MDA3733233.1"/>
    </source>
</evidence>
<dbReference type="GO" id="GO:0009252">
    <property type="term" value="P:peptidoglycan biosynthetic process"/>
    <property type="evidence" value="ECO:0007669"/>
    <property type="project" value="UniProtKB-UniRule"/>
</dbReference>
<dbReference type="PANTHER" id="PTHR21198">
    <property type="entry name" value="GLUTAMATE RACEMASE"/>
    <property type="match status" value="1"/>
</dbReference>
<dbReference type="Pfam" id="PF01177">
    <property type="entry name" value="Asp_Glu_race"/>
    <property type="match status" value="1"/>
</dbReference>
<gene>
    <name evidence="7 8" type="primary">murI</name>
    <name evidence="8" type="ORF">PBV87_17280</name>
</gene>